<reference evidence="3" key="1">
    <citation type="submission" date="2019-11" db="EMBL/GenBank/DDBJ databases">
        <authorList>
            <person name="Feng L."/>
        </authorList>
    </citation>
    <scope>NUCLEOTIDE SEQUENCE</scope>
    <source>
        <strain evidence="3">BgluceraseaLFYP119</strain>
    </source>
</reference>
<dbReference type="PANTHER" id="PTHR36834:SF1">
    <property type="entry name" value="INTEGRAL MEMBRANE PROTEIN"/>
    <property type="match status" value="1"/>
</dbReference>
<evidence type="ECO:0000256" key="1">
    <source>
        <dbReference type="SAM" id="Phobius"/>
    </source>
</evidence>
<dbReference type="EMBL" id="CACRST010000009">
    <property type="protein sequence ID" value="VYS86708.1"/>
    <property type="molecule type" value="Genomic_DNA"/>
</dbReference>
<feature type="transmembrane region" description="Helical" evidence="1">
    <location>
        <begin position="99"/>
        <end position="116"/>
    </location>
</feature>
<keyword evidence="1" id="KW-1133">Transmembrane helix</keyword>
<feature type="transmembrane region" description="Helical" evidence="1">
    <location>
        <begin position="19"/>
        <end position="37"/>
    </location>
</feature>
<dbReference type="InterPro" id="IPR053150">
    <property type="entry name" value="Teicoplanin_resist-assoc"/>
</dbReference>
<dbReference type="RefSeq" id="WP_156353206.1">
    <property type="nucleotide sequence ID" value="NZ_CACRST010000009.1"/>
</dbReference>
<accession>A0A6N2S1R4</accession>
<feature type="domain" description="VanZ-like" evidence="2">
    <location>
        <begin position="50"/>
        <end position="168"/>
    </location>
</feature>
<feature type="transmembrane region" description="Helical" evidence="1">
    <location>
        <begin position="125"/>
        <end position="147"/>
    </location>
</feature>
<evidence type="ECO:0000313" key="3">
    <source>
        <dbReference type="EMBL" id="VYS86708.1"/>
    </source>
</evidence>
<name>A0A6N2S1R4_9FIRM</name>
<proteinExistence type="predicted"/>
<evidence type="ECO:0000259" key="2">
    <source>
        <dbReference type="Pfam" id="PF04892"/>
    </source>
</evidence>
<dbReference type="Pfam" id="PF04892">
    <property type="entry name" value="VanZ"/>
    <property type="match status" value="1"/>
</dbReference>
<protein>
    <submittedName>
        <fullName evidence="3">VanZ like family protein</fullName>
    </submittedName>
</protein>
<dbReference type="PANTHER" id="PTHR36834">
    <property type="entry name" value="MEMBRANE PROTEIN-RELATED"/>
    <property type="match status" value="1"/>
</dbReference>
<keyword evidence="1" id="KW-0472">Membrane</keyword>
<dbReference type="AlphaFoldDB" id="A0A6N2S1R4"/>
<keyword evidence="1" id="KW-0812">Transmembrane</keyword>
<sequence>MKLYQIIMTHNRPWTAREIVAFLLIFLAAAIVSGILFKHNKLVLSQVIAVLTLLTFLAIVFSSTVFTRTPSSEHTYELEFFWSWKQVFQGNKALFEENLLNIILLFPAGLLLPVIYRKTLSWQKGFFSGAFISFGIEFLQLVLARGLFEWDDIVHNGLGCMAGCIISSHFLKNKM</sequence>
<organism evidence="3">
    <name type="scientific">Blautia glucerasea</name>
    <dbReference type="NCBI Taxonomy" id="536633"/>
    <lineage>
        <taxon>Bacteria</taxon>
        <taxon>Bacillati</taxon>
        <taxon>Bacillota</taxon>
        <taxon>Clostridia</taxon>
        <taxon>Lachnospirales</taxon>
        <taxon>Lachnospiraceae</taxon>
        <taxon>Blautia</taxon>
    </lineage>
</organism>
<dbReference type="InterPro" id="IPR006976">
    <property type="entry name" value="VanZ-like"/>
</dbReference>
<feature type="transmembrane region" description="Helical" evidence="1">
    <location>
        <begin position="44"/>
        <end position="66"/>
    </location>
</feature>
<gene>
    <name evidence="3" type="ORF">BGLFYP119_00910</name>
</gene>